<reference evidence="7" key="1">
    <citation type="journal article" date="2019" name="Int. J. Syst. Evol. Microbiol.">
        <title>The Global Catalogue of Microorganisms (GCM) 10K type strain sequencing project: providing services to taxonomists for standard genome sequencing and annotation.</title>
        <authorList>
            <consortium name="The Broad Institute Genomics Platform"/>
            <consortium name="The Broad Institute Genome Sequencing Center for Infectious Disease"/>
            <person name="Wu L."/>
            <person name="Ma J."/>
        </authorList>
    </citation>
    <scope>NUCLEOTIDE SEQUENCE [LARGE SCALE GENOMIC DNA]</scope>
    <source>
        <strain evidence="7">CGMCC 4.5798</strain>
    </source>
</reference>
<name>A0ABW0S5U1_9BURK</name>
<dbReference type="Proteomes" id="UP001596086">
    <property type="component" value="Unassembled WGS sequence"/>
</dbReference>
<dbReference type="InterPro" id="IPR019734">
    <property type="entry name" value="TPR_rpt"/>
</dbReference>
<dbReference type="InterPro" id="IPR011990">
    <property type="entry name" value="TPR-like_helical_dom_sf"/>
</dbReference>
<comment type="caution">
    <text evidence="6">The sequence shown here is derived from an EMBL/GenBank/DDBJ whole genome shotgun (WGS) entry which is preliminary data.</text>
</comment>
<sequence length="530" mass="58080">MKTFHFIKPLPMPRLFTLLLLAASATAGAADTFVFSNEPGPYPVGVQVKSHYDYSRVYRPAFDLVTGQPETHERARPIQAVIWYPARARGKPLAWRDYAATWATEDTPWLTAAEVQRATDMALAGLPPALARQAQTQPMWASKDAPAASGKFPVVIYAASHSSYATENAELCEYLASHGYIVIASRSMGARSKAMTDDLEGLEAQAADIAFLIGQAQAMPQADMSRIAVAGFSWGGLANVLAAARDDRIRALVSLDGSVRSYPQYVDGGKDAARYATPARLAVPMLYVGRERESIEALVKGKKKLDYSLLNEMTYADMTIVTMRPMTHGDFASVSLHFANDKRFNEYSRDEVSLAHSWTARYVARFLDAYLKNDAQAMAFLDNQPSANKAPAHMLSVERRKGRGTPPTLEAFVRTLQSGGYEHAQAVYDSMHAANPAFALDPVWLNIYGYDLLRSGRKKEAVSVFRLGTKLAPDWDNIADSLAEAYEAVDERQLAIGQYRRVLELNPGHGHAIERLKALGAEPAAKAAGG</sequence>
<keyword evidence="5" id="KW-0732">Signal</keyword>
<keyword evidence="3" id="KW-0443">Lipid metabolism</keyword>
<evidence type="ECO:0000256" key="5">
    <source>
        <dbReference type="SAM" id="SignalP"/>
    </source>
</evidence>
<gene>
    <name evidence="6" type="ORF">ACFPO9_21415</name>
</gene>
<dbReference type="PANTHER" id="PTHR10272:SF0">
    <property type="entry name" value="PLATELET-ACTIVATING FACTOR ACETYLHYDROLASE"/>
    <property type="match status" value="1"/>
</dbReference>
<dbReference type="SUPFAM" id="SSF48452">
    <property type="entry name" value="TPR-like"/>
    <property type="match status" value="1"/>
</dbReference>
<evidence type="ECO:0000313" key="7">
    <source>
        <dbReference type="Proteomes" id="UP001596086"/>
    </source>
</evidence>
<dbReference type="RefSeq" id="WP_379774634.1">
    <property type="nucleotide sequence ID" value="NZ_JBHSMZ010000016.1"/>
</dbReference>
<dbReference type="PROSITE" id="PS50005">
    <property type="entry name" value="TPR"/>
    <property type="match status" value="1"/>
</dbReference>
<accession>A0ABW0S5U1</accession>
<dbReference type="InterPro" id="IPR029058">
    <property type="entry name" value="AB_hydrolase_fold"/>
</dbReference>
<dbReference type="SUPFAM" id="SSF53474">
    <property type="entry name" value="alpha/beta-Hydrolases"/>
    <property type="match status" value="1"/>
</dbReference>
<organism evidence="6 7">
    <name type="scientific">Massilia aerilata</name>
    <dbReference type="NCBI Taxonomy" id="453817"/>
    <lineage>
        <taxon>Bacteria</taxon>
        <taxon>Pseudomonadati</taxon>
        <taxon>Pseudomonadota</taxon>
        <taxon>Betaproteobacteria</taxon>
        <taxon>Burkholderiales</taxon>
        <taxon>Oxalobacteraceae</taxon>
        <taxon>Telluria group</taxon>
        <taxon>Massilia</taxon>
    </lineage>
</organism>
<feature type="signal peptide" evidence="5">
    <location>
        <begin position="1"/>
        <end position="29"/>
    </location>
</feature>
<evidence type="ECO:0000256" key="2">
    <source>
        <dbReference type="ARBA" id="ARBA00022963"/>
    </source>
</evidence>
<dbReference type="Gene3D" id="1.25.40.10">
    <property type="entry name" value="Tetratricopeptide repeat domain"/>
    <property type="match status" value="1"/>
</dbReference>
<feature type="chain" id="PRO_5046439168" evidence="5">
    <location>
        <begin position="30"/>
        <end position="530"/>
    </location>
</feature>
<proteinExistence type="predicted"/>
<protein>
    <submittedName>
        <fullName evidence="6">CocE/NonD family hydrolase</fullName>
    </submittedName>
</protein>
<keyword evidence="1 6" id="KW-0378">Hydrolase</keyword>
<evidence type="ECO:0000313" key="6">
    <source>
        <dbReference type="EMBL" id="MFC5551085.1"/>
    </source>
</evidence>
<dbReference type="Gene3D" id="3.40.50.1820">
    <property type="entry name" value="alpha/beta hydrolase"/>
    <property type="match status" value="1"/>
</dbReference>
<evidence type="ECO:0000256" key="1">
    <source>
        <dbReference type="ARBA" id="ARBA00022801"/>
    </source>
</evidence>
<feature type="repeat" description="TPR" evidence="4">
    <location>
        <begin position="476"/>
        <end position="509"/>
    </location>
</feature>
<dbReference type="GO" id="GO:0016787">
    <property type="term" value="F:hydrolase activity"/>
    <property type="evidence" value="ECO:0007669"/>
    <property type="project" value="UniProtKB-KW"/>
</dbReference>
<dbReference type="InterPro" id="IPR017395">
    <property type="entry name" value="Chlorophyllase-like"/>
</dbReference>
<dbReference type="Pfam" id="PF07224">
    <property type="entry name" value="Chlorophyllase"/>
    <property type="match status" value="1"/>
</dbReference>
<evidence type="ECO:0000256" key="4">
    <source>
        <dbReference type="PROSITE-ProRule" id="PRU00339"/>
    </source>
</evidence>
<dbReference type="PANTHER" id="PTHR10272">
    <property type="entry name" value="PLATELET-ACTIVATING FACTOR ACETYLHYDROLASE"/>
    <property type="match status" value="1"/>
</dbReference>
<keyword evidence="2" id="KW-0442">Lipid degradation</keyword>
<keyword evidence="7" id="KW-1185">Reference proteome</keyword>
<evidence type="ECO:0000256" key="3">
    <source>
        <dbReference type="ARBA" id="ARBA00023098"/>
    </source>
</evidence>
<dbReference type="EMBL" id="JBHSMZ010000016">
    <property type="protein sequence ID" value="MFC5551085.1"/>
    <property type="molecule type" value="Genomic_DNA"/>
</dbReference>
<keyword evidence="4" id="KW-0802">TPR repeat</keyword>